<evidence type="ECO:0000256" key="2">
    <source>
        <dbReference type="ARBA" id="ARBA00022723"/>
    </source>
</evidence>
<dbReference type="CDD" id="cd13903">
    <property type="entry name" value="CuRO_3_Tv-LCC_like"/>
    <property type="match status" value="1"/>
</dbReference>
<dbReference type="InterPro" id="IPR011706">
    <property type="entry name" value="Cu-oxidase_C"/>
</dbReference>
<keyword evidence="12" id="KW-1185">Reference proteome</keyword>
<dbReference type="Pfam" id="PF07731">
    <property type="entry name" value="Cu-oxidase_2"/>
    <property type="match status" value="1"/>
</dbReference>
<keyword evidence="3" id="KW-0560">Oxidoreductase</keyword>
<evidence type="ECO:0000256" key="7">
    <source>
        <dbReference type="SAM" id="SignalP"/>
    </source>
</evidence>
<dbReference type="GO" id="GO:0016491">
    <property type="term" value="F:oxidoreductase activity"/>
    <property type="evidence" value="ECO:0007669"/>
    <property type="project" value="UniProtKB-KW"/>
</dbReference>
<evidence type="ECO:0000259" key="9">
    <source>
        <dbReference type="Pfam" id="PF07731"/>
    </source>
</evidence>
<feature type="domain" description="Plastocyanin-like" evidence="9">
    <location>
        <begin position="384"/>
        <end position="504"/>
    </location>
</feature>
<feature type="signal peptide" evidence="7">
    <location>
        <begin position="1"/>
        <end position="33"/>
    </location>
</feature>
<dbReference type="AlphaFoldDB" id="A0A9P5TP12"/>
<dbReference type="InterPro" id="IPR008972">
    <property type="entry name" value="Cupredoxin"/>
</dbReference>
<feature type="chain" id="PRO_5040148405" evidence="7">
    <location>
        <begin position="34"/>
        <end position="591"/>
    </location>
</feature>
<evidence type="ECO:0000259" key="10">
    <source>
        <dbReference type="Pfam" id="PF07732"/>
    </source>
</evidence>
<keyword evidence="4" id="KW-0186">Copper</keyword>
<name>A0A9P5TP12_GYMJU</name>
<dbReference type="Pfam" id="PF07732">
    <property type="entry name" value="Cu-oxidase_3"/>
    <property type="match status" value="1"/>
</dbReference>
<protein>
    <submittedName>
        <fullName evidence="11">Cupredoxin</fullName>
    </submittedName>
</protein>
<evidence type="ECO:0000256" key="4">
    <source>
        <dbReference type="ARBA" id="ARBA00023008"/>
    </source>
</evidence>
<proteinExistence type="inferred from homology"/>
<dbReference type="InterPro" id="IPR011707">
    <property type="entry name" value="Cu-oxidase-like_N"/>
</dbReference>
<dbReference type="Gene3D" id="2.60.40.420">
    <property type="entry name" value="Cupredoxins - blue copper proteins"/>
    <property type="match status" value="3"/>
</dbReference>
<dbReference type="PANTHER" id="PTHR11709:SF511">
    <property type="entry name" value="LACCASE"/>
    <property type="match status" value="1"/>
</dbReference>
<dbReference type="Pfam" id="PF00394">
    <property type="entry name" value="Cu-oxidase"/>
    <property type="match status" value="1"/>
</dbReference>
<dbReference type="CDD" id="cd13856">
    <property type="entry name" value="CuRO_1_Tv-LCC_like"/>
    <property type="match status" value="1"/>
</dbReference>
<gene>
    <name evidence="11" type="ORF">CPB84DRAFT_1846631</name>
</gene>
<dbReference type="EMBL" id="JADNYJ010000039">
    <property type="protein sequence ID" value="KAF8901934.1"/>
    <property type="molecule type" value="Genomic_DNA"/>
</dbReference>
<organism evidence="11 12">
    <name type="scientific">Gymnopilus junonius</name>
    <name type="common">Spectacular rustgill mushroom</name>
    <name type="synonym">Gymnopilus spectabilis subsp. junonius</name>
    <dbReference type="NCBI Taxonomy" id="109634"/>
    <lineage>
        <taxon>Eukaryota</taxon>
        <taxon>Fungi</taxon>
        <taxon>Dikarya</taxon>
        <taxon>Basidiomycota</taxon>
        <taxon>Agaricomycotina</taxon>
        <taxon>Agaricomycetes</taxon>
        <taxon>Agaricomycetidae</taxon>
        <taxon>Agaricales</taxon>
        <taxon>Agaricineae</taxon>
        <taxon>Hymenogastraceae</taxon>
        <taxon>Gymnopilus</taxon>
    </lineage>
</organism>
<sequence length="591" mass="64877">MESRIFKSSRGHGSKALLSTLLVLSPGLNTLVASYPSLGPKDTLDIVNKAIAPDGFERSAVLVKGLHPAPLIKAMKGDSFCMNVVNYLTDDTMQRGTSIHWHGIFQRGTAWADGAAGVTQCPIAQNRSFLYQFDVLDQAGTFWYHSHYGTQYCDGLRGPLVIYDPKDPYLGMYDVDDESTVITLGDWCELLALTLPFGDANTIFSRYHFPSPSLGRIPVSDATLINGKGRYVHGPLADLSVIQVEYGRRYRFRLISVSCDPNFVFSIDGHMMTIIEADGEYTRPVTVESIQIFAGQRYSFVLQADQKVDNYWIRALPNSGQNGLSTGFVNGTNSAILRYFRAPVGDPVSLPGHPYPGGADIHINLNLTANNDGFLVNGRNFSAPPVPVLLQLLSGAHAAQDLLPKGDVYTLPPNKVVEVTIPGGVVGGPHPFHLHGHSFSVIKSAEDQLPNYVNPVRRDVVSIGDEGSNVTIRFETDNPGPWIFHCHIDFHLNAGLAVVFAEETAEAQRGIGHPLAWDQLCPYTKPCRFNDNRPLGPKPLVIHVVVFTHLSSQLLHSHTSSDGEKHTLSHYEPVHTSMPASDQRPMDDYSS</sequence>
<dbReference type="InterPro" id="IPR033138">
    <property type="entry name" value="Cu_oxidase_CS"/>
</dbReference>
<dbReference type="OrthoDB" id="2121828at2759"/>
<keyword evidence="6" id="KW-0325">Glycoprotein</keyword>
<keyword evidence="5" id="KW-1015">Disulfide bond</keyword>
<keyword evidence="7" id="KW-0732">Signal</keyword>
<evidence type="ECO:0000313" key="12">
    <source>
        <dbReference type="Proteomes" id="UP000724874"/>
    </source>
</evidence>
<comment type="similarity">
    <text evidence="1">Belongs to the multicopper oxidase family.</text>
</comment>
<evidence type="ECO:0000256" key="1">
    <source>
        <dbReference type="ARBA" id="ARBA00010609"/>
    </source>
</evidence>
<dbReference type="InterPro" id="IPR001117">
    <property type="entry name" value="Cu-oxidase_2nd"/>
</dbReference>
<evidence type="ECO:0000259" key="8">
    <source>
        <dbReference type="Pfam" id="PF00394"/>
    </source>
</evidence>
<dbReference type="PANTHER" id="PTHR11709">
    <property type="entry name" value="MULTI-COPPER OXIDASE"/>
    <property type="match status" value="1"/>
</dbReference>
<dbReference type="GO" id="GO:0005507">
    <property type="term" value="F:copper ion binding"/>
    <property type="evidence" value="ECO:0007669"/>
    <property type="project" value="InterPro"/>
</dbReference>
<dbReference type="SUPFAM" id="SSF49503">
    <property type="entry name" value="Cupredoxins"/>
    <property type="match status" value="3"/>
</dbReference>
<evidence type="ECO:0000256" key="5">
    <source>
        <dbReference type="ARBA" id="ARBA00023157"/>
    </source>
</evidence>
<keyword evidence="2" id="KW-0479">Metal-binding</keyword>
<feature type="domain" description="Plastocyanin-like" evidence="8">
    <location>
        <begin position="179"/>
        <end position="339"/>
    </location>
</feature>
<feature type="domain" description="Plastocyanin-like" evidence="10">
    <location>
        <begin position="49"/>
        <end position="166"/>
    </location>
</feature>
<accession>A0A9P5TP12</accession>
<evidence type="ECO:0000256" key="6">
    <source>
        <dbReference type="ARBA" id="ARBA00023180"/>
    </source>
</evidence>
<dbReference type="FunFam" id="2.60.40.420:FF:000045">
    <property type="entry name" value="Laccase 2"/>
    <property type="match status" value="1"/>
</dbReference>
<dbReference type="InterPro" id="IPR002355">
    <property type="entry name" value="Cu_oxidase_Cu_BS"/>
</dbReference>
<reference evidence="11" key="1">
    <citation type="submission" date="2020-11" db="EMBL/GenBank/DDBJ databases">
        <authorList>
            <consortium name="DOE Joint Genome Institute"/>
            <person name="Ahrendt S."/>
            <person name="Riley R."/>
            <person name="Andreopoulos W."/>
            <person name="LaButti K."/>
            <person name="Pangilinan J."/>
            <person name="Ruiz-duenas F.J."/>
            <person name="Barrasa J.M."/>
            <person name="Sanchez-Garcia M."/>
            <person name="Camarero S."/>
            <person name="Miyauchi S."/>
            <person name="Serrano A."/>
            <person name="Linde D."/>
            <person name="Babiker R."/>
            <person name="Drula E."/>
            <person name="Ayuso-Fernandez I."/>
            <person name="Pacheco R."/>
            <person name="Padilla G."/>
            <person name="Ferreira P."/>
            <person name="Barriuso J."/>
            <person name="Kellner H."/>
            <person name="Castanera R."/>
            <person name="Alfaro M."/>
            <person name="Ramirez L."/>
            <person name="Pisabarro A.G."/>
            <person name="Kuo A."/>
            <person name="Tritt A."/>
            <person name="Lipzen A."/>
            <person name="He G."/>
            <person name="Yan M."/>
            <person name="Ng V."/>
            <person name="Cullen D."/>
            <person name="Martin F."/>
            <person name="Rosso M.-N."/>
            <person name="Henrissat B."/>
            <person name="Hibbett D."/>
            <person name="Martinez A.T."/>
            <person name="Grigoriev I.V."/>
        </authorList>
    </citation>
    <scope>NUCLEOTIDE SEQUENCE</scope>
    <source>
        <strain evidence="11">AH 44721</strain>
    </source>
</reference>
<dbReference type="PROSITE" id="PS00079">
    <property type="entry name" value="MULTICOPPER_OXIDASE1"/>
    <property type="match status" value="2"/>
</dbReference>
<dbReference type="Proteomes" id="UP000724874">
    <property type="component" value="Unassembled WGS sequence"/>
</dbReference>
<dbReference type="InterPro" id="IPR045087">
    <property type="entry name" value="Cu-oxidase_fam"/>
</dbReference>
<evidence type="ECO:0000256" key="3">
    <source>
        <dbReference type="ARBA" id="ARBA00023002"/>
    </source>
</evidence>
<evidence type="ECO:0000313" key="11">
    <source>
        <dbReference type="EMBL" id="KAF8901934.1"/>
    </source>
</evidence>
<comment type="caution">
    <text evidence="11">The sequence shown here is derived from an EMBL/GenBank/DDBJ whole genome shotgun (WGS) entry which is preliminary data.</text>
</comment>
<dbReference type="PROSITE" id="PS00080">
    <property type="entry name" value="MULTICOPPER_OXIDASE2"/>
    <property type="match status" value="1"/>
</dbReference>